<protein>
    <submittedName>
        <fullName evidence="1">Uncharacterized protein</fullName>
    </submittedName>
</protein>
<gene>
    <name evidence="1" type="ORF">Tco_0678282</name>
</gene>
<evidence type="ECO:0000313" key="1">
    <source>
        <dbReference type="EMBL" id="GJS63718.1"/>
    </source>
</evidence>
<sequence>MAGPAQGNAIARRVIDDLIDFSGETSVDGYMRFFKAQQLAETRLFLNRMCEEAQTSRNMIAQLTALVAEMEAFDDPGEVFDTLMGLRDDIRVEEAKLAGVNDLITQAEVMGG</sequence>
<keyword evidence="2" id="KW-1185">Reference proteome</keyword>
<evidence type="ECO:0000313" key="2">
    <source>
        <dbReference type="Proteomes" id="UP001151760"/>
    </source>
</evidence>
<dbReference type="Proteomes" id="UP001151760">
    <property type="component" value="Unassembled WGS sequence"/>
</dbReference>
<proteinExistence type="predicted"/>
<accession>A0ABQ4XEN3</accession>
<name>A0ABQ4XEN3_9ASTR</name>
<comment type="caution">
    <text evidence="1">The sequence shown here is derived from an EMBL/GenBank/DDBJ whole genome shotgun (WGS) entry which is preliminary data.</text>
</comment>
<reference evidence="1" key="2">
    <citation type="submission" date="2022-01" db="EMBL/GenBank/DDBJ databases">
        <authorList>
            <person name="Yamashiro T."/>
            <person name="Shiraishi A."/>
            <person name="Satake H."/>
            <person name="Nakayama K."/>
        </authorList>
    </citation>
    <scope>NUCLEOTIDE SEQUENCE</scope>
</reference>
<organism evidence="1 2">
    <name type="scientific">Tanacetum coccineum</name>
    <dbReference type="NCBI Taxonomy" id="301880"/>
    <lineage>
        <taxon>Eukaryota</taxon>
        <taxon>Viridiplantae</taxon>
        <taxon>Streptophyta</taxon>
        <taxon>Embryophyta</taxon>
        <taxon>Tracheophyta</taxon>
        <taxon>Spermatophyta</taxon>
        <taxon>Magnoliopsida</taxon>
        <taxon>eudicotyledons</taxon>
        <taxon>Gunneridae</taxon>
        <taxon>Pentapetalae</taxon>
        <taxon>asterids</taxon>
        <taxon>campanulids</taxon>
        <taxon>Asterales</taxon>
        <taxon>Asteraceae</taxon>
        <taxon>Asteroideae</taxon>
        <taxon>Anthemideae</taxon>
        <taxon>Anthemidinae</taxon>
        <taxon>Tanacetum</taxon>
    </lineage>
</organism>
<dbReference type="EMBL" id="BQNB010009451">
    <property type="protein sequence ID" value="GJS63718.1"/>
    <property type="molecule type" value="Genomic_DNA"/>
</dbReference>
<reference evidence="1" key="1">
    <citation type="journal article" date="2022" name="Int. J. Mol. Sci.">
        <title>Draft Genome of Tanacetum Coccineum: Genomic Comparison of Closely Related Tanacetum-Family Plants.</title>
        <authorList>
            <person name="Yamashiro T."/>
            <person name="Shiraishi A."/>
            <person name="Nakayama K."/>
            <person name="Satake H."/>
        </authorList>
    </citation>
    <scope>NUCLEOTIDE SEQUENCE</scope>
</reference>